<keyword evidence="1" id="KW-0732">Signal</keyword>
<evidence type="ECO:0000313" key="2">
    <source>
        <dbReference type="EMBL" id="OGC48122.1"/>
    </source>
</evidence>
<evidence type="ECO:0000256" key="1">
    <source>
        <dbReference type="SAM" id="SignalP"/>
    </source>
</evidence>
<dbReference type="Proteomes" id="UP000177458">
    <property type="component" value="Unassembled WGS sequence"/>
</dbReference>
<evidence type="ECO:0008006" key="4">
    <source>
        <dbReference type="Google" id="ProtNLM"/>
    </source>
</evidence>
<organism evidence="2 3">
    <name type="scientific">candidate division WWE3 bacterium RIFCSPLOWO2_01_FULL_37_15</name>
    <dbReference type="NCBI Taxonomy" id="1802622"/>
    <lineage>
        <taxon>Bacteria</taxon>
        <taxon>Katanobacteria</taxon>
    </lineage>
</organism>
<feature type="chain" id="PRO_5009514901" description="Lipoprotein" evidence="1">
    <location>
        <begin position="22"/>
        <end position="123"/>
    </location>
</feature>
<reference evidence="2 3" key="1">
    <citation type="journal article" date="2016" name="Nat. Commun.">
        <title>Thousands of microbial genomes shed light on interconnected biogeochemical processes in an aquifer system.</title>
        <authorList>
            <person name="Anantharaman K."/>
            <person name="Brown C.T."/>
            <person name="Hug L.A."/>
            <person name="Sharon I."/>
            <person name="Castelle C.J."/>
            <person name="Probst A.J."/>
            <person name="Thomas B.C."/>
            <person name="Singh A."/>
            <person name="Wilkins M.J."/>
            <person name="Karaoz U."/>
            <person name="Brodie E.L."/>
            <person name="Williams K.H."/>
            <person name="Hubbard S.S."/>
            <person name="Banfield J.F."/>
        </authorList>
    </citation>
    <scope>NUCLEOTIDE SEQUENCE [LARGE SCALE GENOMIC DNA]</scope>
</reference>
<gene>
    <name evidence="2" type="ORF">A3A69_00815</name>
</gene>
<dbReference type="PROSITE" id="PS51257">
    <property type="entry name" value="PROKAR_LIPOPROTEIN"/>
    <property type="match status" value="1"/>
</dbReference>
<sequence length="123" mass="13689">MKKWWILLLLVPLLVSCTVAGFDSPEAAISAAATGCSKGSHPGSKFTAGKWDDRCVADYPADRVNSVTHTWLDRVCDASSCTEWFEVVPRDYQEGQESIARSQKEGRLESLHVLKDNVKDYIQ</sequence>
<evidence type="ECO:0000313" key="3">
    <source>
        <dbReference type="Proteomes" id="UP000177458"/>
    </source>
</evidence>
<proteinExistence type="predicted"/>
<name>A0A1F4UTA1_UNCKA</name>
<dbReference type="AlphaFoldDB" id="A0A1F4UTA1"/>
<protein>
    <recommendedName>
        <fullName evidence="4">Lipoprotein</fullName>
    </recommendedName>
</protein>
<accession>A0A1F4UTA1</accession>
<dbReference type="EMBL" id="MEVF01000047">
    <property type="protein sequence ID" value="OGC48122.1"/>
    <property type="molecule type" value="Genomic_DNA"/>
</dbReference>
<comment type="caution">
    <text evidence="2">The sequence shown here is derived from an EMBL/GenBank/DDBJ whole genome shotgun (WGS) entry which is preliminary data.</text>
</comment>
<feature type="signal peptide" evidence="1">
    <location>
        <begin position="1"/>
        <end position="21"/>
    </location>
</feature>